<comment type="caution">
    <text evidence="3">The sequence shown here is derived from an EMBL/GenBank/DDBJ whole genome shotgun (WGS) entry which is preliminary data.</text>
</comment>
<keyword evidence="4" id="KW-1185">Reference proteome</keyword>
<evidence type="ECO:0000313" key="3">
    <source>
        <dbReference type="EMBL" id="MDI6451273.1"/>
    </source>
</evidence>
<sequence length="267" mass="30625">MRRTMIVAGLLALLVAASWRCARAETPSCCGERTPDANSVEAVLGELQERAAALTSYQCKLDYVVRQPLLESQARRKGVLYYAKLENRSYLRIDFNTLQYDEEPEQAYREQYLFDGVWLTYVNYEGRSVQRQQMAEPNEPVDAFSLVSRRVPILGFSKIEDLQNQFEIELIPLDEAAQASFRHLRMNVRPESIYRDDYVTIDFRIDRKQGLPAKVVAVTSEQDIHEIALIDGRVNQELGRGLFDLDIPRDFSVETIPLQRNVGRTSG</sequence>
<proteinExistence type="predicted"/>
<evidence type="ECO:0000256" key="1">
    <source>
        <dbReference type="ARBA" id="ARBA00022729"/>
    </source>
</evidence>
<protein>
    <recommendedName>
        <fullName evidence="5">Outer membrane lipoprotein-sorting protein</fullName>
    </recommendedName>
</protein>
<name>A0AAW6U817_9BACT</name>
<dbReference type="InterPro" id="IPR029046">
    <property type="entry name" value="LolA/LolB/LppX"/>
</dbReference>
<organism evidence="3 4">
    <name type="scientific">Anaerobaca lacustris</name>
    <dbReference type="NCBI Taxonomy" id="3044600"/>
    <lineage>
        <taxon>Bacteria</taxon>
        <taxon>Pseudomonadati</taxon>
        <taxon>Planctomycetota</taxon>
        <taxon>Phycisphaerae</taxon>
        <taxon>Sedimentisphaerales</taxon>
        <taxon>Anaerobacaceae</taxon>
        <taxon>Anaerobaca</taxon>
    </lineage>
</organism>
<reference evidence="3" key="1">
    <citation type="submission" date="2023-05" db="EMBL/GenBank/DDBJ databases">
        <title>Anaerotaeda fermentans gen. nov., sp. nov., a novel anaerobic planctomycete of the new family within the order Sedimentisphaerales isolated from Taman Peninsula, Russia.</title>
        <authorList>
            <person name="Khomyakova M.A."/>
            <person name="Merkel A.Y."/>
            <person name="Slobodkin A.I."/>
        </authorList>
    </citation>
    <scope>NUCLEOTIDE SEQUENCE</scope>
    <source>
        <strain evidence="3">M17dextr</strain>
    </source>
</reference>
<evidence type="ECO:0000256" key="2">
    <source>
        <dbReference type="SAM" id="SignalP"/>
    </source>
</evidence>
<dbReference type="Proteomes" id="UP001431776">
    <property type="component" value="Unassembled WGS sequence"/>
</dbReference>
<feature type="signal peptide" evidence="2">
    <location>
        <begin position="1"/>
        <end position="24"/>
    </location>
</feature>
<gene>
    <name evidence="3" type="ORF">QJ522_19585</name>
</gene>
<accession>A0AAW6U817</accession>
<dbReference type="RefSeq" id="WP_349246681.1">
    <property type="nucleotide sequence ID" value="NZ_JASCXX010000031.1"/>
</dbReference>
<dbReference type="Gene3D" id="2.50.20.10">
    <property type="entry name" value="Lipoprotein localisation LolA/LolB/LppX"/>
    <property type="match status" value="1"/>
</dbReference>
<dbReference type="EMBL" id="JASCXX010000031">
    <property type="protein sequence ID" value="MDI6451273.1"/>
    <property type="molecule type" value="Genomic_DNA"/>
</dbReference>
<dbReference type="SUPFAM" id="SSF89392">
    <property type="entry name" value="Prokaryotic lipoproteins and lipoprotein localization factors"/>
    <property type="match status" value="1"/>
</dbReference>
<evidence type="ECO:0008006" key="5">
    <source>
        <dbReference type="Google" id="ProtNLM"/>
    </source>
</evidence>
<evidence type="ECO:0000313" key="4">
    <source>
        <dbReference type="Proteomes" id="UP001431776"/>
    </source>
</evidence>
<keyword evidence="1 2" id="KW-0732">Signal</keyword>
<feature type="chain" id="PRO_5043902542" description="Outer membrane lipoprotein-sorting protein" evidence="2">
    <location>
        <begin position="25"/>
        <end position="267"/>
    </location>
</feature>
<dbReference type="AlphaFoldDB" id="A0AAW6U817"/>